<reference evidence="1 2" key="1">
    <citation type="submission" date="2017-06" db="EMBL/GenBank/DDBJ databases">
        <title>Draft genome of Pseudomonas nitroreducens DF05.</title>
        <authorList>
            <person name="Iyer R."/>
        </authorList>
    </citation>
    <scope>NUCLEOTIDE SEQUENCE [LARGE SCALE GENOMIC DNA]</scope>
    <source>
        <strain evidence="1 2">DF05</strain>
        <plasmid evidence="1">unnamed2</plasmid>
    </source>
</reference>
<accession>A0A246F2J9</accession>
<sequence>MAHDDVGNAIDVTANRPYSVDLAPPVATLTINTVAGDDVVNLEESKVQQTISGKAGGEFMAGDVVSFTLNGNTYSTTVNAKGEWSVLVAGADLAKGSSIDATLVAHDAAGNSANASANHPYSVDITPPVATLTINVVAGDDVLNKAESMTNQTISGKASGEFQAGDKVTFTLNGTVYSAAVNAEGEWSVQVSGNDLAKGSSIDATLVAHDAAGNEASAKADRPYTVDLDGPDSKTTQLSIDTVAGDDIVNLAESKTTQIISGRATGEFQAGDKVSFTLNGHTYSTTVNAEGEWSVSVAGSDLAEETNIHAVLMAKDAAGNVGVIEADHAYSVDLIPPVATLTINVVAGDDIVNSAEAATNQVISGTVSGDFTAGDKVSFTLDGTTYSASVASDGTWSVSVPGSKLVAETDHTINATLVAHDAAGNVADVTASHAYQVQLNSLSITSMSKDSAIDTAHSTDFITADGSAGRGVYGTLTQTLTAGQKVQISTDGGTTWKDAVTTGTNWVAVDTGEHTANWTIQARIVENGVAQGDVTSKAVTFLGTVGAPSITSIPDADTTYTTAKAADGSDVKVSLAGTNAKAGDTLHIVWGDTTYDQVLTAADITAGTVTAKVPAQQTTTQGGQWDFAVTAQIVTQEGQISKPSEAFQVYSQGWTTLAIDDLQRYLSTENGASVYQGGGITVTSSTTMNHAVGDSASNAGLAMPSTSASDYMQVNFATPVGQFSVNISALAAAGSRVVVYDTKGNILSDTVAKPDGTGGKASSISYSYTAPVGTDIGKVMVYNDGNGIVLDTLKFYQLQHQSGYVDTFTNEVGKTTTGAGYHSDEGHFTVTSKGTVSIRSTPEHNLEGPYMYIGTGSSVMNNSAAIFTFDQPVQSIAYSLWGLETQTAVAGNGSWLEVYDTNGKIIFNRFVINNGVGSGTYNYEQISYTAPEGISIGKAVVYQDLNGTLLDNFTTTLAPTAPSGQMLIDHNWETYFDEASVAKAVVWQAQTFTTQAFNGGASLANYHSDTGGFTITGSATKTAAGGNMWANATTGSMYVAADKMAVVSFDSARSKVELGITGIEKGNTAYLRVYDTDGTLLDTIQMTNPTGTYDIQSFAYDAHENSIGRIEIVGDTGGSHITSITSSVTQVTAADDVISLAVDPVAYFAQDGAHIFGSHGTDTLKLTGANQVLDLRTLAGDNDQAKISSIEKFDITGTGNNTLKISLNDVLNLGETDLFRKDGKVQVLVDGDAGDKVELYNLHDHGTAPGVWQSSGTASIGGATYNVYSYSQLDAEVLIKQAVTSSIV</sequence>
<dbReference type="InterPro" id="IPR013783">
    <property type="entry name" value="Ig-like_fold"/>
</dbReference>
<gene>
    <name evidence="1" type="ORF">CEG18_30035</name>
</gene>
<dbReference type="RefSeq" id="WP_088421842.1">
    <property type="nucleotide sequence ID" value="NZ_NJBA01000191.1"/>
</dbReference>
<evidence type="ECO:0008006" key="3">
    <source>
        <dbReference type="Google" id="ProtNLM"/>
    </source>
</evidence>
<protein>
    <recommendedName>
        <fullName evidence="3">Ig-like domain-containing protein</fullName>
    </recommendedName>
</protein>
<dbReference type="NCBIfam" id="NF033510">
    <property type="entry name" value="Ca_tandemer"/>
    <property type="match status" value="4"/>
</dbReference>
<organism evidence="1 2">
    <name type="scientific">Pseudomonas nitroreducens</name>
    <dbReference type="NCBI Taxonomy" id="46680"/>
    <lineage>
        <taxon>Bacteria</taxon>
        <taxon>Pseudomonadati</taxon>
        <taxon>Pseudomonadota</taxon>
        <taxon>Gammaproteobacteria</taxon>
        <taxon>Pseudomonadales</taxon>
        <taxon>Pseudomonadaceae</taxon>
        <taxon>Pseudomonas</taxon>
    </lineage>
</organism>
<evidence type="ECO:0000313" key="2">
    <source>
        <dbReference type="Proteomes" id="UP000198145"/>
    </source>
</evidence>
<dbReference type="Gene3D" id="2.60.40.10">
    <property type="entry name" value="Immunoglobulins"/>
    <property type="match status" value="4"/>
</dbReference>
<comment type="caution">
    <text evidence="1">The sequence shown here is derived from an EMBL/GenBank/DDBJ whole genome shotgun (WGS) entry which is preliminary data.</text>
</comment>
<evidence type="ECO:0000313" key="1">
    <source>
        <dbReference type="EMBL" id="OWP36611.1"/>
    </source>
</evidence>
<dbReference type="InterPro" id="IPR049826">
    <property type="entry name" value="Ig-like_ice"/>
</dbReference>
<dbReference type="Proteomes" id="UP000198145">
    <property type="component" value="Unassembled WGS sequence"/>
</dbReference>
<proteinExistence type="predicted"/>
<keyword evidence="1" id="KW-0614">Plasmid</keyword>
<name>A0A246F2J9_PSENT</name>
<geneLocation type="plasmid" evidence="1">
    <name>unnamed2</name>
</geneLocation>
<dbReference type="EMBL" id="NJBA01000191">
    <property type="protein sequence ID" value="OWP36611.1"/>
    <property type="molecule type" value="Genomic_DNA"/>
</dbReference>
<dbReference type="NCBIfam" id="NF012196">
    <property type="entry name" value="Ig_like_ice"/>
    <property type="match status" value="4"/>
</dbReference>